<sequence length="98" mass="11590">MDTQAFQIERKENFISRLHRLPQHLRIRVVQSIHQEILAAENEAGLATTREGLPFVFAEERIQILNSLPTLDEWEDSDKWIERIQTARLDKTNIPHFE</sequence>
<dbReference type="Proteomes" id="UP000191931">
    <property type="component" value="Unassembled WGS sequence"/>
</dbReference>
<evidence type="ECO:0000313" key="1">
    <source>
        <dbReference type="EMBL" id="SLM28036.1"/>
    </source>
</evidence>
<dbReference type="RefSeq" id="WP_080804420.1">
    <property type="nucleotide sequence ID" value="NZ_LT828547.1"/>
</dbReference>
<evidence type="ECO:0000313" key="2">
    <source>
        <dbReference type="Proteomes" id="UP000191931"/>
    </source>
</evidence>
<proteinExistence type="predicted"/>
<dbReference type="EMBL" id="FWEV01000028">
    <property type="protein sequence ID" value="SLM28036.1"/>
    <property type="molecule type" value="Genomic_DNA"/>
</dbReference>
<accession>A0A1W1H6H1</accession>
<gene>
    <name evidence="1" type="ORF">MTBBW1_1230007</name>
</gene>
<reference evidence="1 2" key="1">
    <citation type="submission" date="2017-03" db="EMBL/GenBank/DDBJ databases">
        <authorList>
            <person name="Afonso C.L."/>
            <person name="Miller P.J."/>
            <person name="Scott M.A."/>
            <person name="Spackman E."/>
            <person name="Goraichik I."/>
            <person name="Dimitrov K.M."/>
            <person name="Suarez D.L."/>
            <person name="Swayne D.E."/>
        </authorList>
    </citation>
    <scope>NUCLEOTIDE SEQUENCE [LARGE SCALE GENOMIC DNA]</scope>
    <source>
        <strain evidence="1">PRJEB14757</strain>
    </source>
</reference>
<name>A0A1W1H6H1_9BACT</name>
<organism evidence="1 2">
    <name type="scientific">Desulfamplus magnetovallimortis</name>
    <dbReference type="NCBI Taxonomy" id="1246637"/>
    <lineage>
        <taxon>Bacteria</taxon>
        <taxon>Pseudomonadati</taxon>
        <taxon>Thermodesulfobacteriota</taxon>
        <taxon>Desulfobacteria</taxon>
        <taxon>Desulfobacterales</taxon>
        <taxon>Desulfobacteraceae</taxon>
        <taxon>Desulfamplus</taxon>
    </lineage>
</organism>
<keyword evidence="2" id="KW-1185">Reference proteome</keyword>
<protein>
    <submittedName>
        <fullName evidence="1">Uncharacterized protein</fullName>
    </submittedName>
</protein>
<dbReference type="AlphaFoldDB" id="A0A1W1H6H1"/>
<dbReference type="STRING" id="1246637.MTBBW1_1230007"/>